<feature type="coiled-coil region" evidence="1">
    <location>
        <begin position="460"/>
        <end position="529"/>
    </location>
</feature>
<dbReference type="GeneID" id="17352768"/>
<keyword evidence="1" id="KW-0175">Coiled coil</keyword>
<dbReference type="InterPro" id="IPR036873">
    <property type="entry name" value="Rhodanese-like_dom_sf"/>
</dbReference>
<feature type="coiled-coil region" evidence="1">
    <location>
        <begin position="586"/>
        <end position="622"/>
    </location>
</feature>
<dbReference type="GO" id="GO:0003824">
    <property type="term" value="F:catalytic activity"/>
    <property type="evidence" value="ECO:0007669"/>
    <property type="project" value="InterPro"/>
</dbReference>
<dbReference type="OrthoDB" id="566238at2759"/>
<dbReference type="STRING" id="554065.E1ZLJ2"/>
<dbReference type="KEGG" id="cvr:CHLNCDRAFT_58573"/>
<dbReference type="Proteomes" id="UP000008141">
    <property type="component" value="Unassembled WGS sequence"/>
</dbReference>
<dbReference type="AlphaFoldDB" id="E1ZLJ2"/>
<dbReference type="Gene3D" id="3.40.250.10">
    <property type="entry name" value="Rhodanese-like domain"/>
    <property type="match status" value="1"/>
</dbReference>
<protein>
    <recommendedName>
        <fullName evidence="2">Rhodanese domain-containing protein</fullName>
    </recommendedName>
</protein>
<dbReference type="Pfam" id="PF00581">
    <property type="entry name" value="Rhodanese"/>
    <property type="match status" value="1"/>
</dbReference>
<dbReference type="PROSITE" id="PS50206">
    <property type="entry name" value="RHODANESE_3"/>
    <property type="match status" value="1"/>
</dbReference>
<organism evidence="4">
    <name type="scientific">Chlorella variabilis</name>
    <name type="common">Green alga</name>
    <dbReference type="NCBI Taxonomy" id="554065"/>
    <lineage>
        <taxon>Eukaryota</taxon>
        <taxon>Viridiplantae</taxon>
        <taxon>Chlorophyta</taxon>
        <taxon>core chlorophytes</taxon>
        <taxon>Trebouxiophyceae</taxon>
        <taxon>Chlorellales</taxon>
        <taxon>Chlorellaceae</taxon>
        <taxon>Chlorella clade</taxon>
        <taxon>Chlorella</taxon>
    </lineage>
</organism>
<dbReference type="InterPro" id="IPR001763">
    <property type="entry name" value="Rhodanese-like_dom"/>
</dbReference>
<dbReference type="InterPro" id="IPR044684">
    <property type="entry name" value="STR17/STR18/HARC1-like"/>
</dbReference>
<sequence>MLALSLPSCAPAARGRAAVRLSRGRARVARVAAQANQHEDSPLRWSALLGALSAASMALPASEALAQPLPAAPAARRPNELAQPASARHRAVVLAEVADAAAADLSALCDQLCAPKALGEYPTSVKVLLRELRDKTDELRRMRFELAATQKLLYASQETVENVQAAKWKELGMVATSCMGLAASLHTYLGASVGQIEAEKKRALVNVEVQVQQRLQGALAEEVEERVAVRLADAVEQEIPTTVATLREEQVARVEMQEALEAERVAAREALKQERAEKVVALARAQELKRMQGITQYRLWETKRTLEAEQEAHRQAEMERRLARVIIEARQAAETERAIERVRAEAALAAERELSLQRIVMDAQERRAQELRKEADDYRQEAARLQQALDEMSGSAQDQIDVLQTRADQASALRSAADADYKDISAQLQTERFRVETLMKQVEQAAAERPAQGADAGSLYQQLADELEAEHEKVSVLEAQLETAAVQREELNSAYLDAIEELHQERTRVAALQRDLQQTKSDLLRSEQEVGWLRAASMSASSETHSGLSFSDAEVALLQTGLHALAKQTSLPEGEANGLMALPGHMASLAEEVASLAEEMAQAQAEAQAEEQAAAMEEVVAEQEPEAAEEEDALPVHVAELVLDGHVILATPEAAAPEEKPEAAVMNTPEAAALEEPEAAVLEEPEAAAVEEPEAAAVETREVAALEEPEATAVEEPEQQLQLNHIVSIEHAVSAGQRDAIEQLTGNSEQAGDALAANPVGSLLQCLVERGGYVYLDVRPALELAEVGCVPGSFNIPVVDAEWVDGDGERRVVKTRNEAFLDQVMRHFSLKDTPLMVGCSDGCTYSIDALEALEDAGYTCLVGLKGGFHAWHRVFDEAGNRRCNAPGGAVAADATASTT</sequence>
<proteinExistence type="predicted"/>
<dbReference type="InParanoid" id="E1ZLJ2"/>
<keyword evidence="4" id="KW-1185">Reference proteome</keyword>
<dbReference type="PANTHER" id="PTHR44542">
    <property type="entry name" value="THIOSULFATE SULFURTRANSFERASE 18"/>
    <property type="match status" value="1"/>
</dbReference>
<reference evidence="3 4" key="1">
    <citation type="journal article" date="2010" name="Plant Cell">
        <title>The Chlorella variabilis NC64A genome reveals adaptation to photosymbiosis, coevolution with viruses, and cryptic sex.</title>
        <authorList>
            <person name="Blanc G."/>
            <person name="Duncan G."/>
            <person name="Agarkova I."/>
            <person name="Borodovsky M."/>
            <person name="Gurnon J."/>
            <person name="Kuo A."/>
            <person name="Lindquist E."/>
            <person name="Lucas S."/>
            <person name="Pangilinan J."/>
            <person name="Polle J."/>
            <person name="Salamov A."/>
            <person name="Terry A."/>
            <person name="Yamada T."/>
            <person name="Dunigan D.D."/>
            <person name="Grigoriev I.V."/>
            <person name="Claverie J.M."/>
            <person name="Van Etten J.L."/>
        </authorList>
    </citation>
    <scope>NUCLEOTIDE SEQUENCE [LARGE SCALE GENOMIC DNA]</scope>
    <source>
        <strain evidence="3 4">NC64A</strain>
    </source>
</reference>
<feature type="coiled-coil region" evidence="1">
    <location>
        <begin position="257"/>
        <end position="395"/>
    </location>
</feature>
<dbReference type="RefSeq" id="XP_005845379.1">
    <property type="nucleotide sequence ID" value="XM_005845317.1"/>
</dbReference>
<accession>E1ZLJ2</accession>
<evidence type="ECO:0000256" key="1">
    <source>
        <dbReference type="SAM" id="Coils"/>
    </source>
</evidence>
<evidence type="ECO:0000313" key="3">
    <source>
        <dbReference type="EMBL" id="EFN53277.1"/>
    </source>
</evidence>
<evidence type="ECO:0000259" key="2">
    <source>
        <dbReference type="PROSITE" id="PS50206"/>
    </source>
</evidence>
<feature type="domain" description="Rhodanese" evidence="2">
    <location>
        <begin position="769"/>
        <end position="880"/>
    </location>
</feature>
<dbReference type="SUPFAM" id="SSF52821">
    <property type="entry name" value="Rhodanese/Cell cycle control phosphatase"/>
    <property type="match status" value="1"/>
</dbReference>
<name>E1ZLJ2_CHLVA</name>
<gene>
    <name evidence="3" type="ORF">CHLNCDRAFT_58573</name>
</gene>
<dbReference type="EMBL" id="GL433852">
    <property type="protein sequence ID" value="EFN53277.1"/>
    <property type="molecule type" value="Genomic_DNA"/>
</dbReference>
<evidence type="ECO:0000313" key="4">
    <source>
        <dbReference type="Proteomes" id="UP000008141"/>
    </source>
</evidence>
<dbReference type="PANTHER" id="PTHR44542:SF14">
    <property type="entry name" value="PROTEIN HIGH ARSENIC CONTENT 1, MITOCHONDRIAL-RELATED"/>
    <property type="match status" value="1"/>
</dbReference>
<dbReference type="SMART" id="SM00450">
    <property type="entry name" value="RHOD"/>
    <property type="match status" value="1"/>
</dbReference>